<dbReference type="InterPro" id="IPR043129">
    <property type="entry name" value="ATPase_NBD"/>
</dbReference>
<evidence type="ECO:0000256" key="6">
    <source>
        <dbReference type="ARBA" id="ARBA00023458"/>
    </source>
</evidence>
<comment type="similarity">
    <text evidence="6">Belongs to the FtsA/MreB family.</text>
</comment>
<dbReference type="GO" id="GO:0000902">
    <property type="term" value="P:cell morphogenesis"/>
    <property type="evidence" value="ECO:0007669"/>
    <property type="project" value="InterPro"/>
</dbReference>
<keyword evidence="4" id="KW-0067">ATP-binding</keyword>
<dbReference type="InterPro" id="IPR004000">
    <property type="entry name" value="Actin"/>
</dbReference>
<dbReference type="Pfam" id="PF06723">
    <property type="entry name" value="MreB_Mbl"/>
    <property type="match status" value="1"/>
</dbReference>
<gene>
    <name evidence="7" type="primary">mreB_13</name>
    <name evidence="7" type="ORF">SDC9_55360</name>
</gene>
<evidence type="ECO:0000256" key="2">
    <source>
        <dbReference type="ARBA" id="ARBA00022490"/>
    </source>
</evidence>
<dbReference type="PRINTS" id="PR01652">
    <property type="entry name" value="SHAPEPROTEIN"/>
</dbReference>
<evidence type="ECO:0000256" key="5">
    <source>
        <dbReference type="ARBA" id="ARBA00022960"/>
    </source>
</evidence>
<dbReference type="GO" id="GO:0005524">
    <property type="term" value="F:ATP binding"/>
    <property type="evidence" value="ECO:0007669"/>
    <property type="project" value="UniProtKB-KW"/>
</dbReference>
<dbReference type="GO" id="GO:0005737">
    <property type="term" value="C:cytoplasm"/>
    <property type="evidence" value="ECO:0007669"/>
    <property type="project" value="UniProtKB-SubCell"/>
</dbReference>
<keyword evidence="5" id="KW-0133">Cell shape</keyword>
<dbReference type="GO" id="GO:0008360">
    <property type="term" value="P:regulation of cell shape"/>
    <property type="evidence" value="ECO:0007669"/>
    <property type="project" value="UniProtKB-KW"/>
</dbReference>
<dbReference type="InterPro" id="IPR056546">
    <property type="entry name" value="MreB_MamK-like"/>
</dbReference>
<keyword evidence="3" id="KW-0547">Nucleotide-binding</keyword>
<dbReference type="PANTHER" id="PTHR42749">
    <property type="entry name" value="CELL SHAPE-DETERMINING PROTEIN MREB"/>
    <property type="match status" value="1"/>
</dbReference>
<evidence type="ECO:0000313" key="7">
    <source>
        <dbReference type="EMBL" id="MPM09044.1"/>
    </source>
</evidence>
<dbReference type="HAMAP" id="MF_02207">
    <property type="entry name" value="MreB"/>
    <property type="match status" value="1"/>
</dbReference>
<comment type="caution">
    <text evidence="7">The sequence shown here is derived from an EMBL/GenBank/DDBJ whole genome shotgun (WGS) entry which is preliminary data.</text>
</comment>
<dbReference type="PANTHER" id="PTHR42749:SF1">
    <property type="entry name" value="CELL SHAPE-DETERMINING PROTEIN MREB"/>
    <property type="match status" value="1"/>
</dbReference>
<organism evidence="7">
    <name type="scientific">bioreactor metagenome</name>
    <dbReference type="NCBI Taxonomy" id="1076179"/>
    <lineage>
        <taxon>unclassified sequences</taxon>
        <taxon>metagenomes</taxon>
        <taxon>ecological metagenomes</taxon>
    </lineage>
</organism>
<evidence type="ECO:0000256" key="3">
    <source>
        <dbReference type="ARBA" id="ARBA00022741"/>
    </source>
</evidence>
<name>A0A644X4H9_9ZZZZ</name>
<keyword evidence="2" id="KW-0963">Cytoplasm</keyword>
<protein>
    <submittedName>
        <fullName evidence="7">Rod shape-determining protein MreB</fullName>
    </submittedName>
</protein>
<comment type="subcellular location">
    <subcellularLocation>
        <location evidence="1">Cytoplasm</location>
    </subcellularLocation>
</comment>
<proteinExistence type="inferred from homology"/>
<dbReference type="SUPFAM" id="SSF53067">
    <property type="entry name" value="Actin-like ATPase domain"/>
    <property type="match status" value="2"/>
</dbReference>
<sequence>MWWRTGSMFPYRFPEMPRKWGLKQVFGLFKGMFGADIGIDLGTANIVVFVKGRGIVLSEPSAVAVRKRPKGGAADVIAVGKEAKAMAGKTPTGVSTIWPLQDGVIANFDMTEELIRHCLRKAGGGRGLLANPRVVISVPAEVTEVERKAVVDATLGAGAREAYVVEEPVSAALGVGLPIQEPRGSMILDIGGGTSEVAVLSLGGIVVTNSLRAAGKDMDNAIVAMLRQRYALLIGETTAEEVKIAIGSALPLDKELEMAVKGRDLADGLPKADMVTSVEVREALEPIVLRIEDMVKVALEQTPPELAKDIVDQGILLSGGVSQLRGLAERLSRALNTPVVVAEDPLFAVARGVGKILDNLDDMRKVLLSVERGSK</sequence>
<dbReference type="NCBIfam" id="NF010539">
    <property type="entry name" value="PRK13927.1"/>
    <property type="match status" value="1"/>
</dbReference>
<dbReference type="EMBL" id="VSSQ01001522">
    <property type="protein sequence ID" value="MPM09044.1"/>
    <property type="molecule type" value="Genomic_DNA"/>
</dbReference>
<evidence type="ECO:0000256" key="1">
    <source>
        <dbReference type="ARBA" id="ARBA00004496"/>
    </source>
</evidence>
<dbReference type="NCBIfam" id="TIGR00904">
    <property type="entry name" value="mreB"/>
    <property type="match status" value="1"/>
</dbReference>
<dbReference type="SMART" id="SM00268">
    <property type="entry name" value="ACTIN"/>
    <property type="match status" value="1"/>
</dbReference>
<dbReference type="Gene3D" id="3.30.420.40">
    <property type="match status" value="2"/>
</dbReference>
<reference evidence="7" key="1">
    <citation type="submission" date="2019-08" db="EMBL/GenBank/DDBJ databases">
        <authorList>
            <person name="Kucharzyk K."/>
            <person name="Murdoch R.W."/>
            <person name="Higgins S."/>
            <person name="Loffler F."/>
        </authorList>
    </citation>
    <scope>NUCLEOTIDE SEQUENCE</scope>
</reference>
<dbReference type="InterPro" id="IPR004753">
    <property type="entry name" value="MreB"/>
</dbReference>
<accession>A0A644X4H9</accession>
<evidence type="ECO:0000256" key="4">
    <source>
        <dbReference type="ARBA" id="ARBA00022840"/>
    </source>
</evidence>
<dbReference type="AlphaFoldDB" id="A0A644X4H9"/>
<dbReference type="CDD" id="cd10225">
    <property type="entry name" value="ASKHA_NBD_MreB-like"/>
    <property type="match status" value="1"/>
</dbReference>